<organism evidence="2 3">
    <name type="scientific">Gordonia caeni</name>
    <dbReference type="NCBI Taxonomy" id="1007097"/>
    <lineage>
        <taxon>Bacteria</taxon>
        <taxon>Bacillati</taxon>
        <taxon>Actinomycetota</taxon>
        <taxon>Actinomycetes</taxon>
        <taxon>Mycobacteriales</taxon>
        <taxon>Gordoniaceae</taxon>
        <taxon>Gordonia</taxon>
    </lineage>
</organism>
<dbReference type="Pfam" id="PF02129">
    <property type="entry name" value="Peptidase_S15"/>
    <property type="match status" value="1"/>
</dbReference>
<sequence>MSDGVVLRADVYRPADRHNRPTKDETPVIVNMTPYNKLVSMIATTATNIPHLSKPVIDFLASINLSGTPISGTEQLLKVVRGGMVSSLSMDPKLVRSGYTQVVVDVRGTGTSQGKWQVFGPRERKDTLEVLKWARDRSYSNGHLGMSGVSYSAVNQLQAAVDGAEGLEAIFPVAPMTDIVSDVVAPGSGFGAGFLGLWLFAVNGSKMIPDLPSLLRGRFDPQWLSDRVADPAVFAAEDDRRANRVFVGKDWTLPHDEAFMAVQRNRVAARIR</sequence>
<dbReference type="InterPro" id="IPR029058">
    <property type="entry name" value="AB_hydrolase_fold"/>
</dbReference>
<feature type="domain" description="Xaa-Pro dipeptidyl-peptidase-like" evidence="1">
    <location>
        <begin position="3"/>
        <end position="198"/>
    </location>
</feature>
<evidence type="ECO:0000259" key="1">
    <source>
        <dbReference type="Pfam" id="PF02129"/>
    </source>
</evidence>
<dbReference type="Proteomes" id="UP001418444">
    <property type="component" value="Unassembled WGS sequence"/>
</dbReference>
<evidence type="ECO:0000313" key="2">
    <source>
        <dbReference type="EMBL" id="GAA3947828.1"/>
    </source>
</evidence>
<accession>A0ABP7NID5</accession>
<dbReference type="SUPFAM" id="SSF53474">
    <property type="entry name" value="alpha/beta-Hydrolases"/>
    <property type="match status" value="1"/>
</dbReference>
<name>A0ABP7NID5_9ACTN</name>
<dbReference type="EMBL" id="BAAAZW010000001">
    <property type="protein sequence ID" value="GAA3947828.1"/>
    <property type="molecule type" value="Genomic_DNA"/>
</dbReference>
<gene>
    <name evidence="2" type="ORF">GCM10022231_01060</name>
</gene>
<reference evidence="3" key="1">
    <citation type="journal article" date="2019" name="Int. J. Syst. Evol. Microbiol.">
        <title>The Global Catalogue of Microorganisms (GCM) 10K type strain sequencing project: providing services to taxonomists for standard genome sequencing and annotation.</title>
        <authorList>
            <consortium name="The Broad Institute Genomics Platform"/>
            <consortium name="The Broad Institute Genome Sequencing Center for Infectious Disease"/>
            <person name="Wu L."/>
            <person name="Ma J."/>
        </authorList>
    </citation>
    <scope>NUCLEOTIDE SEQUENCE [LARGE SCALE GENOMIC DNA]</scope>
    <source>
        <strain evidence="3">JCM 16923</strain>
    </source>
</reference>
<dbReference type="Gene3D" id="3.40.50.1820">
    <property type="entry name" value="alpha/beta hydrolase"/>
    <property type="match status" value="1"/>
</dbReference>
<comment type="caution">
    <text evidence="2">The sequence shown here is derived from an EMBL/GenBank/DDBJ whole genome shotgun (WGS) entry which is preliminary data.</text>
</comment>
<dbReference type="NCBIfam" id="TIGR00976">
    <property type="entry name" value="CocE_NonD"/>
    <property type="match status" value="1"/>
</dbReference>
<dbReference type="InterPro" id="IPR005674">
    <property type="entry name" value="CocE/Ser_esterase"/>
</dbReference>
<dbReference type="InterPro" id="IPR000383">
    <property type="entry name" value="Xaa-Pro-like_dom"/>
</dbReference>
<proteinExistence type="predicted"/>
<evidence type="ECO:0000313" key="3">
    <source>
        <dbReference type="Proteomes" id="UP001418444"/>
    </source>
</evidence>
<protein>
    <recommendedName>
        <fullName evidence="1">Xaa-Pro dipeptidyl-peptidase-like domain-containing protein</fullName>
    </recommendedName>
</protein>
<dbReference type="RefSeq" id="WP_344779502.1">
    <property type="nucleotide sequence ID" value="NZ_BAAAZW010000001.1"/>
</dbReference>
<keyword evidence="3" id="KW-1185">Reference proteome</keyword>